<name>A0A0A2UZ63_9BACI</name>
<keyword evidence="1" id="KW-0812">Transmembrane</keyword>
<accession>A0A0A2UZ63</accession>
<dbReference type="AlphaFoldDB" id="A0A0A2UZ63"/>
<evidence type="ECO:0000313" key="3">
    <source>
        <dbReference type="Proteomes" id="UP000030153"/>
    </source>
</evidence>
<gene>
    <name evidence="2" type="ORF">N780_13040</name>
</gene>
<keyword evidence="2" id="KW-0167">Capsid protein</keyword>
<feature type="transmembrane region" description="Helical" evidence="1">
    <location>
        <begin position="45"/>
        <end position="65"/>
    </location>
</feature>
<keyword evidence="1" id="KW-0472">Membrane</keyword>
<dbReference type="EMBL" id="AVBG01000001">
    <property type="protein sequence ID" value="KGP93219.1"/>
    <property type="molecule type" value="Genomic_DNA"/>
</dbReference>
<dbReference type="Proteomes" id="UP000030153">
    <property type="component" value="Unassembled WGS sequence"/>
</dbReference>
<evidence type="ECO:0000313" key="2">
    <source>
        <dbReference type="EMBL" id="KGP93219.1"/>
    </source>
</evidence>
<keyword evidence="2" id="KW-0946">Virion</keyword>
<keyword evidence="1" id="KW-1133">Transmembrane helix</keyword>
<reference evidence="2 3" key="1">
    <citation type="submission" date="2013-08" db="EMBL/GenBank/DDBJ databases">
        <title>Genome of Pontibacillus chungwhensis.</title>
        <authorList>
            <person name="Wang Q."/>
            <person name="Wang G."/>
        </authorList>
    </citation>
    <scope>NUCLEOTIDE SEQUENCE [LARGE SCALE GENOMIC DNA]</scope>
    <source>
        <strain evidence="2 3">BH030062</strain>
    </source>
</reference>
<dbReference type="STRING" id="1385513.N780_13040"/>
<sequence>MHYNGYSHSTHPYYENNNIYRSDERIFIGRRPFGFGGPFGFGRPFFGGPFVGGLVGGLVGSALLAPRPPYPYYPPYYGYGYGPGPYPYYGGYGYGGYGGY</sequence>
<organism evidence="2 3">
    <name type="scientific">Pontibacillus chungwhensis BH030062</name>
    <dbReference type="NCBI Taxonomy" id="1385513"/>
    <lineage>
        <taxon>Bacteria</taxon>
        <taxon>Bacillati</taxon>
        <taxon>Bacillota</taxon>
        <taxon>Bacilli</taxon>
        <taxon>Bacillales</taxon>
        <taxon>Bacillaceae</taxon>
        <taxon>Pontibacillus</taxon>
    </lineage>
</organism>
<keyword evidence="3" id="KW-1185">Reference proteome</keyword>
<comment type="caution">
    <text evidence="2">The sequence shown here is derived from an EMBL/GenBank/DDBJ whole genome shotgun (WGS) entry which is preliminary data.</text>
</comment>
<protein>
    <submittedName>
        <fullName evidence="2">Spore coat protein</fullName>
    </submittedName>
</protein>
<evidence type="ECO:0000256" key="1">
    <source>
        <dbReference type="SAM" id="Phobius"/>
    </source>
</evidence>
<proteinExistence type="predicted"/>
<dbReference type="RefSeq" id="WP_232299476.1">
    <property type="nucleotide sequence ID" value="NZ_AVBG01000001.1"/>
</dbReference>